<dbReference type="SUPFAM" id="SSF46689">
    <property type="entry name" value="Homeodomain-like"/>
    <property type="match status" value="2"/>
</dbReference>
<evidence type="ECO:0000259" key="4">
    <source>
        <dbReference type="PROSITE" id="PS01124"/>
    </source>
</evidence>
<accession>A0A4V0YYF8</accession>
<proteinExistence type="predicted"/>
<dbReference type="InterPro" id="IPR050204">
    <property type="entry name" value="AraC_XylS_family_regulators"/>
</dbReference>
<evidence type="ECO:0000256" key="2">
    <source>
        <dbReference type="ARBA" id="ARBA00023125"/>
    </source>
</evidence>
<dbReference type="GO" id="GO:0003700">
    <property type="term" value="F:DNA-binding transcription factor activity"/>
    <property type="evidence" value="ECO:0007669"/>
    <property type="project" value="InterPro"/>
</dbReference>
<evidence type="ECO:0000256" key="1">
    <source>
        <dbReference type="ARBA" id="ARBA00023015"/>
    </source>
</evidence>
<dbReference type="SMART" id="SM00342">
    <property type="entry name" value="HTH_ARAC"/>
    <property type="match status" value="1"/>
</dbReference>
<dbReference type="InterPro" id="IPR037923">
    <property type="entry name" value="HTH-like"/>
</dbReference>
<dbReference type="PROSITE" id="PS01124">
    <property type="entry name" value="HTH_ARAC_FAMILY_2"/>
    <property type="match status" value="1"/>
</dbReference>
<dbReference type="AlphaFoldDB" id="A0A4V0YYF8"/>
<dbReference type="PANTHER" id="PTHR46796">
    <property type="entry name" value="HTH-TYPE TRANSCRIPTIONAL ACTIVATOR RHAS-RELATED"/>
    <property type="match status" value="1"/>
</dbReference>
<name>A0A4V0YYF8_KTERU</name>
<reference evidence="5 6" key="1">
    <citation type="submission" date="2019-01" db="EMBL/GenBank/DDBJ databases">
        <title>Ktedonosporobacter rubrisoli SCAWS-G2.</title>
        <authorList>
            <person name="Huang Y."/>
            <person name="Yan B."/>
        </authorList>
    </citation>
    <scope>NUCLEOTIDE SEQUENCE [LARGE SCALE GENOMIC DNA]</scope>
    <source>
        <strain evidence="5 6">SCAWS-G2</strain>
    </source>
</reference>
<dbReference type="KEGG" id="kbs:EPA93_08650"/>
<dbReference type="InterPro" id="IPR003313">
    <property type="entry name" value="AraC-bd"/>
</dbReference>
<gene>
    <name evidence="5" type="ORF">EPA93_08650</name>
</gene>
<dbReference type="EMBL" id="CP035758">
    <property type="protein sequence ID" value="QBD76071.1"/>
    <property type="molecule type" value="Genomic_DNA"/>
</dbReference>
<keyword evidence="1" id="KW-0805">Transcription regulation</keyword>
<dbReference type="InterPro" id="IPR009057">
    <property type="entry name" value="Homeodomain-like_sf"/>
</dbReference>
<dbReference type="Proteomes" id="UP000290365">
    <property type="component" value="Chromosome"/>
</dbReference>
<dbReference type="SUPFAM" id="SSF51215">
    <property type="entry name" value="Regulatory protein AraC"/>
    <property type="match status" value="1"/>
</dbReference>
<dbReference type="PANTHER" id="PTHR46796:SF2">
    <property type="entry name" value="TRANSCRIPTIONAL REGULATORY PROTEIN"/>
    <property type="match status" value="1"/>
</dbReference>
<keyword evidence="6" id="KW-1185">Reference proteome</keyword>
<feature type="domain" description="HTH araC/xylS-type" evidence="4">
    <location>
        <begin position="175"/>
        <end position="272"/>
    </location>
</feature>
<dbReference type="InterPro" id="IPR018060">
    <property type="entry name" value="HTH_AraC"/>
</dbReference>
<dbReference type="RefSeq" id="WP_129886666.1">
    <property type="nucleotide sequence ID" value="NZ_CP035758.1"/>
</dbReference>
<protein>
    <submittedName>
        <fullName evidence="5">AraC family transcriptional regulator</fullName>
    </submittedName>
</protein>
<dbReference type="Gene3D" id="1.10.10.60">
    <property type="entry name" value="Homeodomain-like"/>
    <property type="match status" value="2"/>
</dbReference>
<dbReference type="Pfam" id="PF12833">
    <property type="entry name" value="HTH_18"/>
    <property type="match status" value="1"/>
</dbReference>
<sequence length="276" mass="31745">MHGKEWVKIWRDDMLHGLELHQANYVTHAFARHMHDYYVLGLIEEGVQKYWHAGSRYVTTPGGMFVINPGEAHTGEAAIESGFMYRTLYPDVDLMQRVASELTGHLEGLPSFQAGVIYDPTMSRLVRDLHIALGQELTPLERESRFLSTFALLIGRYGREHLSERAPGREQGAARQVRRYLDEHYAEKTTLSELAHLVNFSPYYLLRIFEREIGISPHAYLESVRIKHAQDLLARGITQVQVAYELGFSSQSHFSYRFKRLLGVTPGEYVRLHRSS</sequence>
<keyword evidence="2" id="KW-0238">DNA-binding</keyword>
<keyword evidence="3" id="KW-0804">Transcription</keyword>
<dbReference type="InterPro" id="IPR020449">
    <property type="entry name" value="Tscrpt_reg_AraC-type_HTH"/>
</dbReference>
<evidence type="ECO:0000313" key="5">
    <source>
        <dbReference type="EMBL" id="QBD76071.1"/>
    </source>
</evidence>
<organism evidence="5 6">
    <name type="scientific">Ktedonosporobacter rubrisoli</name>
    <dbReference type="NCBI Taxonomy" id="2509675"/>
    <lineage>
        <taxon>Bacteria</taxon>
        <taxon>Bacillati</taxon>
        <taxon>Chloroflexota</taxon>
        <taxon>Ktedonobacteria</taxon>
        <taxon>Ktedonobacterales</taxon>
        <taxon>Ktedonosporobacteraceae</taxon>
        <taxon>Ktedonosporobacter</taxon>
    </lineage>
</organism>
<dbReference type="GO" id="GO:0043565">
    <property type="term" value="F:sequence-specific DNA binding"/>
    <property type="evidence" value="ECO:0007669"/>
    <property type="project" value="InterPro"/>
</dbReference>
<dbReference type="OrthoDB" id="183331at2"/>
<dbReference type="Pfam" id="PF02311">
    <property type="entry name" value="AraC_binding"/>
    <property type="match status" value="1"/>
</dbReference>
<dbReference type="PRINTS" id="PR00032">
    <property type="entry name" value="HTHARAC"/>
</dbReference>
<evidence type="ECO:0000256" key="3">
    <source>
        <dbReference type="ARBA" id="ARBA00023163"/>
    </source>
</evidence>
<evidence type="ECO:0000313" key="6">
    <source>
        <dbReference type="Proteomes" id="UP000290365"/>
    </source>
</evidence>